<dbReference type="Gene3D" id="3.40.30.20">
    <property type="match status" value="1"/>
</dbReference>
<dbReference type="InterPro" id="IPR036249">
    <property type="entry name" value="Thioredoxin-like_sf"/>
</dbReference>
<proteinExistence type="inferred from homology"/>
<keyword evidence="3" id="KW-0274">FAD</keyword>
<gene>
    <name evidence="7" type="ORF">PSTG_08462</name>
</gene>
<dbReference type="InterPro" id="IPR038220">
    <property type="entry name" value="PHOX_C_sf"/>
</dbReference>
<dbReference type="Pfam" id="PF01494">
    <property type="entry name" value="FAD_binding_3"/>
    <property type="match status" value="1"/>
</dbReference>
<dbReference type="PANTHER" id="PTHR43004:SF4">
    <property type="entry name" value="FAD-BINDING DOMAIN-CONTAINING PROTEIN"/>
    <property type="match status" value="1"/>
</dbReference>
<evidence type="ECO:0000256" key="2">
    <source>
        <dbReference type="ARBA" id="ARBA00022630"/>
    </source>
</evidence>
<keyword evidence="2" id="KW-0285">Flavoprotein</keyword>
<dbReference type="SUPFAM" id="SSF52833">
    <property type="entry name" value="Thioredoxin-like"/>
    <property type="match status" value="1"/>
</dbReference>
<dbReference type="GO" id="GO:0016709">
    <property type="term" value="F:oxidoreductase activity, acting on paired donors, with incorporation or reduction of molecular oxygen, NAD(P)H as one donor, and incorporation of one atom of oxygen"/>
    <property type="evidence" value="ECO:0007669"/>
    <property type="project" value="UniProtKB-ARBA"/>
</dbReference>
<dbReference type="InterPro" id="IPR036188">
    <property type="entry name" value="FAD/NAD-bd_sf"/>
</dbReference>
<dbReference type="SUPFAM" id="SSF51905">
    <property type="entry name" value="FAD/NAD(P)-binding domain"/>
    <property type="match status" value="1"/>
</dbReference>
<evidence type="ECO:0000259" key="6">
    <source>
        <dbReference type="Pfam" id="PF07976"/>
    </source>
</evidence>
<dbReference type="InterPro" id="IPR050641">
    <property type="entry name" value="RIFMO-like"/>
</dbReference>
<evidence type="ECO:0000313" key="7">
    <source>
        <dbReference type="EMBL" id="KNE98195.1"/>
    </source>
</evidence>
<dbReference type="STRING" id="1165861.A0A0L0VFX0"/>
<reference evidence="8" key="1">
    <citation type="submission" date="2014-03" db="EMBL/GenBank/DDBJ databases">
        <title>The Genome Sequence of Puccinia striiformis f. sp. tritici PST-78.</title>
        <authorList>
            <consortium name="The Broad Institute Genome Sequencing Platform"/>
            <person name="Cuomo C."/>
            <person name="Hulbert S."/>
            <person name="Chen X."/>
            <person name="Walker B."/>
            <person name="Young S.K."/>
            <person name="Zeng Q."/>
            <person name="Gargeya S."/>
            <person name="Fitzgerald M."/>
            <person name="Haas B."/>
            <person name="Abouelleil A."/>
            <person name="Alvarado L."/>
            <person name="Arachchi H.M."/>
            <person name="Berlin A.M."/>
            <person name="Chapman S.B."/>
            <person name="Goldberg J."/>
            <person name="Griggs A."/>
            <person name="Gujja S."/>
            <person name="Hansen M."/>
            <person name="Howarth C."/>
            <person name="Imamovic A."/>
            <person name="Larimer J."/>
            <person name="McCowan C."/>
            <person name="Montmayeur A."/>
            <person name="Murphy C."/>
            <person name="Neiman D."/>
            <person name="Pearson M."/>
            <person name="Priest M."/>
            <person name="Roberts A."/>
            <person name="Saif S."/>
            <person name="Shea T."/>
            <person name="Sisk P."/>
            <person name="Sykes S."/>
            <person name="Wortman J."/>
            <person name="Nusbaum C."/>
            <person name="Birren B."/>
        </authorList>
    </citation>
    <scope>NUCLEOTIDE SEQUENCE [LARGE SCALE GENOMIC DNA]</scope>
    <source>
        <strain evidence="8">race PST-78</strain>
    </source>
</reference>
<dbReference type="PANTHER" id="PTHR43004">
    <property type="entry name" value="TRK SYSTEM POTASSIUM UPTAKE PROTEIN"/>
    <property type="match status" value="1"/>
</dbReference>
<dbReference type="OrthoDB" id="1716816at2759"/>
<evidence type="ECO:0000313" key="8">
    <source>
        <dbReference type="Proteomes" id="UP000054564"/>
    </source>
</evidence>
<dbReference type="Pfam" id="PF07976">
    <property type="entry name" value="Phe_hydrox_dim"/>
    <property type="match status" value="1"/>
</dbReference>
<feature type="domain" description="FAD-binding" evidence="5">
    <location>
        <begin position="10"/>
        <end position="402"/>
    </location>
</feature>
<dbReference type="InterPro" id="IPR002938">
    <property type="entry name" value="FAD-bd"/>
</dbReference>
<accession>A0A0L0VFX0</accession>
<dbReference type="CDD" id="cd02979">
    <property type="entry name" value="PHOX_C"/>
    <property type="match status" value="1"/>
</dbReference>
<evidence type="ECO:0008006" key="9">
    <source>
        <dbReference type="Google" id="ProtNLM"/>
    </source>
</evidence>
<feature type="domain" description="Phenol hydroxylase-like C-terminal dimerisation" evidence="6">
    <location>
        <begin position="456"/>
        <end position="665"/>
    </location>
</feature>
<keyword evidence="4" id="KW-0560">Oxidoreductase</keyword>
<dbReference type="Proteomes" id="UP000054564">
    <property type="component" value="Unassembled WGS sequence"/>
</dbReference>
<organism evidence="7 8">
    <name type="scientific">Puccinia striiformis f. sp. tritici PST-78</name>
    <dbReference type="NCBI Taxonomy" id="1165861"/>
    <lineage>
        <taxon>Eukaryota</taxon>
        <taxon>Fungi</taxon>
        <taxon>Dikarya</taxon>
        <taxon>Basidiomycota</taxon>
        <taxon>Pucciniomycotina</taxon>
        <taxon>Pucciniomycetes</taxon>
        <taxon>Pucciniales</taxon>
        <taxon>Pucciniaceae</taxon>
        <taxon>Puccinia</taxon>
    </lineage>
</organism>
<dbReference type="Gene3D" id="3.30.9.10">
    <property type="entry name" value="D-Amino Acid Oxidase, subunit A, domain 2"/>
    <property type="match status" value="1"/>
</dbReference>
<dbReference type="GO" id="GO:0071949">
    <property type="term" value="F:FAD binding"/>
    <property type="evidence" value="ECO:0007669"/>
    <property type="project" value="InterPro"/>
</dbReference>
<protein>
    <recommendedName>
        <fullName evidence="9">FAD-binding domain-containing protein</fullName>
    </recommendedName>
</protein>
<dbReference type="SUPFAM" id="SSF54373">
    <property type="entry name" value="FAD-linked reductases, C-terminal domain"/>
    <property type="match status" value="1"/>
</dbReference>
<evidence type="ECO:0000256" key="4">
    <source>
        <dbReference type="ARBA" id="ARBA00023002"/>
    </source>
</evidence>
<evidence type="ECO:0000256" key="1">
    <source>
        <dbReference type="ARBA" id="ARBA00007801"/>
    </source>
</evidence>
<dbReference type="EMBL" id="AJIL01000059">
    <property type="protein sequence ID" value="KNE98195.1"/>
    <property type="molecule type" value="Genomic_DNA"/>
</dbReference>
<dbReference type="PRINTS" id="PR00420">
    <property type="entry name" value="RNGMNOXGNASE"/>
</dbReference>
<comment type="similarity">
    <text evidence="1">Belongs to the PheA/TfdB FAD monooxygenase family.</text>
</comment>
<dbReference type="AlphaFoldDB" id="A0A0L0VFX0"/>
<dbReference type="InterPro" id="IPR012941">
    <property type="entry name" value="Phe_hydrox_C_dim_dom"/>
</dbReference>
<evidence type="ECO:0000256" key="3">
    <source>
        <dbReference type="ARBA" id="ARBA00022827"/>
    </source>
</evidence>
<dbReference type="Gene3D" id="3.50.50.60">
    <property type="entry name" value="FAD/NAD(P)-binding domain"/>
    <property type="match status" value="1"/>
</dbReference>
<evidence type="ECO:0000259" key="5">
    <source>
        <dbReference type="Pfam" id="PF01494"/>
    </source>
</evidence>
<sequence>MDPTPPTETTDVLIVGAGPSGLMASLCLHTFGLSVIHIDDRAEPTSKGRADGIQTRTLEVLRNIGPWIPPKFHTSPESTSIDHKSSDNFTLGIAKNLNARGVKLFDVSFWDPTPDKPLARTSRARCCADFIDVRDRYTLIVHQGIIEQEFMREISARVPKAEVQRPFEFVHCSNKEASTKDGDEFSEYPIEAVLRAKDGTKKVIRSKYLLGCDGAKSEVRRSLGGAIRLEGEGTDIVWGVMDCWLESDFPDLRLQCLIHSKNDGSIMVIPRENNLVRFYVQLLNQDHQSVIRETATLETCQEQAKKIFHPYTLKFGETDWFSIYTIGQRIANKYTLDGRIILGGDAVHTHSPKAGQGMNISMLDMYSLAWKINLIEKGIGKREIIMDTYEQERRGVALELMTWDAEYSKLFSGRGPQLNKGLDQNQAKKGFEVDSQRFIEVFKRKAYFTSGCGAVYPPNVFNAQADSEIFKSGPDCRIEGPLKVGERLLPGNAIRVIDGNPVKIEQEIKMNGGFRIYIFLGALSAGNRLDHLHHNTQCFLHRFRPSEGKTCSIFDHLHPPNSNPFFSLLLITSRPRDQWEISQLPPLFSGPYSPYVYLDHHLANPVVEIGSSKMCSLHSKYGFDEGENGGGIVIVRPDGYVGSVVTLSEAGWMSVERYFEGFLIESVEA</sequence>
<name>A0A0L0VFX0_9BASI</name>
<keyword evidence="8" id="KW-1185">Reference proteome</keyword>
<comment type="caution">
    <text evidence="7">The sequence shown here is derived from an EMBL/GenBank/DDBJ whole genome shotgun (WGS) entry which is preliminary data.</text>
</comment>